<proteinExistence type="predicted"/>
<dbReference type="OrthoDB" id="9805423at2"/>
<gene>
    <name evidence="2" type="ORF">SAMN04488053_103222</name>
</gene>
<evidence type="ECO:0000259" key="1">
    <source>
        <dbReference type="Pfam" id="PF00561"/>
    </source>
</evidence>
<evidence type="ECO:0000313" key="3">
    <source>
        <dbReference type="Proteomes" id="UP000198778"/>
    </source>
</evidence>
<reference evidence="3" key="1">
    <citation type="submission" date="2016-10" db="EMBL/GenBank/DDBJ databases">
        <authorList>
            <person name="Varghese N."/>
            <person name="Submissions S."/>
        </authorList>
    </citation>
    <scope>NUCLEOTIDE SEQUENCE [LARGE SCALE GENOMIC DNA]</scope>
    <source>
        <strain evidence="3">CGMCC 1.10369</strain>
    </source>
</reference>
<name>A0A1H0E6C5_9BACI</name>
<accession>A0A1H0E6C5</accession>
<dbReference type="GO" id="GO:0016020">
    <property type="term" value="C:membrane"/>
    <property type="evidence" value="ECO:0007669"/>
    <property type="project" value="TreeGrafter"/>
</dbReference>
<dbReference type="EMBL" id="FNIL01000003">
    <property type="protein sequence ID" value="SDN77932.1"/>
    <property type="molecule type" value="Genomic_DNA"/>
</dbReference>
<dbReference type="PRINTS" id="PR00111">
    <property type="entry name" value="ABHYDROLASE"/>
</dbReference>
<organism evidence="2 3">
    <name type="scientific">Alkalicoccus daliensis</name>
    <dbReference type="NCBI Taxonomy" id="745820"/>
    <lineage>
        <taxon>Bacteria</taxon>
        <taxon>Bacillati</taxon>
        <taxon>Bacillota</taxon>
        <taxon>Bacilli</taxon>
        <taxon>Bacillales</taxon>
        <taxon>Bacillaceae</taxon>
        <taxon>Alkalicoccus</taxon>
    </lineage>
</organism>
<dbReference type="PANTHER" id="PTHR43798:SF33">
    <property type="entry name" value="HYDROLASE, PUTATIVE (AFU_ORTHOLOGUE AFUA_2G14860)-RELATED"/>
    <property type="match status" value="1"/>
</dbReference>
<dbReference type="Proteomes" id="UP000198778">
    <property type="component" value="Unassembled WGS sequence"/>
</dbReference>
<dbReference type="SUPFAM" id="SSF53474">
    <property type="entry name" value="alpha/beta-Hydrolases"/>
    <property type="match status" value="1"/>
</dbReference>
<dbReference type="RefSeq" id="WP_090842228.1">
    <property type="nucleotide sequence ID" value="NZ_FNIL01000003.1"/>
</dbReference>
<dbReference type="InterPro" id="IPR000073">
    <property type="entry name" value="AB_hydrolase_1"/>
</dbReference>
<dbReference type="Gene3D" id="3.40.50.1820">
    <property type="entry name" value="alpha/beta hydrolase"/>
    <property type="match status" value="1"/>
</dbReference>
<dbReference type="GO" id="GO:0047372">
    <property type="term" value="F:monoacylglycerol lipase activity"/>
    <property type="evidence" value="ECO:0007669"/>
    <property type="project" value="TreeGrafter"/>
</dbReference>
<feature type="domain" description="AB hydrolase-1" evidence="1">
    <location>
        <begin position="13"/>
        <end position="136"/>
    </location>
</feature>
<dbReference type="InterPro" id="IPR029058">
    <property type="entry name" value="AB_hydrolase_fold"/>
</dbReference>
<dbReference type="AlphaFoldDB" id="A0A1H0E6C5"/>
<keyword evidence="3" id="KW-1185">Reference proteome</keyword>
<evidence type="ECO:0000313" key="2">
    <source>
        <dbReference type="EMBL" id="SDN77932.1"/>
    </source>
</evidence>
<dbReference type="InterPro" id="IPR050266">
    <property type="entry name" value="AB_hydrolase_sf"/>
</dbReference>
<dbReference type="PANTHER" id="PTHR43798">
    <property type="entry name" value="MONOACYLGLYCEROL LIPASE"/>
    <property type="match status" value="1"/>
</dbReference>
<sequence length="240" mass="27002">MKLNTHAAGEGEPLLLLHSGGMTGDTEYEEQSEYFSSRGYKVIRPDLRGHGKSAGEIDHYFSRTVEDLKDTLNALGIEKCHVAGGSIGGVAALLFAKAYSSRVKSVVFSGIFSSKPDNWENLLQEENESYEQLFQNEEAVTYLNKIHGSNDWKTLLRSFNDEDFYPFDQLKEAALIDLPALCLTGEEQELEVSSAVAFKQLNPHIRISVIPFAGHLVHRDQPDLYSRMLEYFLVHSRNKT</sequence>
<dbReference type="GO" id="GO:0046464">
    <property type="term" value="P:acylglycerol catabolic process"/>
    <property type="evidence" value="ECO:0007669"/>
    <property type="project" value="TreeGrafter"/>
</dbReference>
<protein>
    <submittedName>
        <fullName evidence="2">Pimeloyl-ACP methyl ester carboxylesterase</fullName>
    </submittedName>
</protein>
<dbReference type="Pfam" id="PF00561">
    <property type="entry name" value="Abhydrolase_1"/>
    <property type="match status" value="1"/>
</dbReference>
<dbReference type="STRING" id="745820.SAMN04488053_103222"/>